<dbReference type="Proteomes" id="UP001237642">
    <property type="component" value="Unassembled WGS sequence"/>
</dbReference>
<dbReference type="SUPFAM" id="SSF54001">
    <property type="entry name" value="Cysteine proteinases"/>
    <property type="match status" value="1"/>
</dbReference>
<dbReference type="GO" id="GO:0006508">
    <property type="term" value="P:proteolysis"/>
    <property type="evidence" value="ECO:0007669"/>
    <property type="project" value="UniProtKB-KW"/>
</dbReference>
<evidence type="ECO:0000313" key="6">
    <source>
        <dbReference type="Proteomes" id="UP001237642"/>
    </source>
</evidence>
<evidence type="ECO:0000256" key="2">
    <source>
        <dbReference type="ARBA" id="ARBA00022670"/>
    </source>
</evidence>
<dbReference type="PROSITE" id="PS50600">
    <property type="entry name" value="ULP_PROTEASE"/>
    <property type="match status" value="1"/>
</dbReference>
<evidence type="ECO:0000259" key="4">
    <source>
        <dbReference type="PROSITE" id="PS50600"/>
    </source>
</evidence>
<keyword evidence="2" id="KW-0645">Protease</keyword>
<proteinExistence type="inferred from homology"/>
<dbReference type="InterPro" id="IPR038765">
    <property type="entry name" value="Papain-like_cys_pep_sf"/>
</dbReference>
<organism evidence="5 6">
    <name type="scientific">Heracleum sosnowskyi</name>
    <dbReference type="NCBI Taxonomy" id="360622"/>
    <lineage>
        <taxon>Eukaryota</taxon>
        <taxon>Viridiplantae</taxon>
        <taxon>Streptophyta</taxon>
        <taxon>Embryophyta</taxon>
        <taxon>Tracheophyta</taxon>
        <taxon>Spermatophyta</taxon>
        <taxon>Magnoliopsida</taxon>
        <taxon>eudicotyledons</taxon>
        <taxon>Gunneridae</taxon>
        <taxon>Pentapetalae</taxon>
        <taxon>asterids</taxon>
        <taxon>campanulids</taxon>
        <taxon>Apiales</taxon>
        <taxon>Apiaceae</taxon>
        <taxon>Apioideae</taxon>
        <taxon>apioid superclade</taxon>
        <taxon>Tordylieae</taxon>
        <taxon>Tordyliinae</taxon>
        <taxon>Heracleum</taxon>
    </lineage>
</organism>
<accession>A0AAD8GXA3</accession>
<evidence type="ECO:0000313" key="5">
    <source>
        <dbReference type="EMBL" id="KAK1357022.1"/>
    </source>
</evidence>
<dbReference type="InterPro" id="IPR003653">
    <property type="entry name" value="Peptidase_C48_C"/>
</dbReference>
<keyword evidence="3" id="KW-0378">Hydrolase</keyword>
<dbReference type="Gene3D" id="3.40.395.10">
    <property type="entry name" value="Adenoviral Proteinase, Chain A"/>
    <property type="match status" value="1"/>
</dbReference>
<reference evidence="5" key="2">
    <citation type="submission" date="2023-05" db="EMBL/GenBank/DDBJ databases">
        <authorList>
            <person name="Schelkunov M.I."/>
        </authorList>
    </citation>
    <scope>NUCLEOTIDE SEQUENCE</scope>
    <source>
        <strain evidence="5">Hsosn_3</strain>
        <tissue evidence="5">Leaf</tissue>
    </source>
</reference>
<dbReference type="AlphaFoldDB" id="A0AAD8GXA3"/>
<name>A0AAD8GXA3_9APIA</name>
<comment type="similarity">
    <text evidence="1">Belongs to the peptidase C48 family.</text>
</comment>
<dbReference type="PANTHER" id="PTHR33018:SF31">
    <property type="entry name" value="TRANSPOSASE, PTTA_EN_SPM, PLANT"/>
    <property type="match status" value="1"/>
</dbReference>
<evidence type="ECO:0000256" key="3">
    <source>
        <dbReference type="ARBA" id="ARBA00022801"/>
    </source>
</evidence>
<dbReference type="PANTHER" id="PTHR33018">
    <property type="entry name" value="OS10G0338966 PROTEIN-RELATED"/>
    <property type="match status" value="1"/>
</dbReference>
<reference evidence="5" key="1">
    <citation type="submission" date="2023-02" db="EMBL/GenBank/DDBJ databases">
        <title>Genome of toxic invasive species Heracleum sosnowskyi carries increased number of genes despite the absence of recent whole-genome duplications.</title>
        <authorList>
            <person name="Schelkunov M."/>
            <person name="Shtratnikova V."/>
            <person name="Makarenko M."/>
            <person name="Klepikova A."/>
            <person name="Omelchenko D."/>
            <person name="Novikova G."/>
            <person name="Obukhova E."/>
            <person name="Bogdanov V."/>
            <person name="Penin A."/>
            <person name="Logacheva M."/>
        </authorList>
    </citation>
    <scope>NUCLEOTIDE SEQUENCE</scope>
    <source>
        <strain evidence="5">Hsosn_3</strain>
        <tissue evidence="5">Leaf</tissue>
    </source>
</reference>
<dbReference type="Pfam" id="PF02902">
    <property type="entry name" value="Peptidase_C48"/>
    <property type="match status" value="1"/>
</dbReference>
<protein>
    <recommendedName>
        <fullName evidence="4">Ubiquitin-like protease family profile domain-containing protein</fullName>
    </recommendedName>
</protein>
<gene>
    <name evidence="5" type="ORF">POM88_050278</name>
</gene>
<keyword evidence="6" id="KW-1185">Reference proteome</keyword>
<comment type="caution">
    <text evidence="5">The sequence shown here is derived from an EMBL/GenBank/DDBJ whole genome shotgun (WGS) entry which is preliminary data.</text>
</comment>
<dbReference type="GO" id="GO:0008234">
    <property type="term" value="F:cysteine-type peptidase activity"/>
    <property type="evidence" value="ECO:0007669"/>
    <property type="project" value="InterPro"/>
</dbReference>
<evidence type="ECO:0000256" key="1">
    <source>
        <dbReference type="ARBA" id="ARBA00005234"/>
    </source>
</evidence>
<dbReference type="EMBL" id="JAUIZM010000011">
    <property type="protein sequence ID" value="KAK1357022.1"/>
    <property type="molecule type" value="Genomic_DNA"/>
</dbReference>
<feature type="domain" description="Ubiquitin-like protease family profile" evidence="4">
    <location>
        <begin position="1"/>
        <end position="126"/>
    </location>
</feature>
<sequence>MVAFVDPGTIGSIGCGNSAQRSRALSIRFQNAKPGQYFLLPYNHLNHWVLTVVNPEAQVVYHMDPLKRRLGSDEWLEVVDNGIKLYKDKAKKISKKKIPWENMAGVPLQHGATDCGLFVMRFMKEICEDKELNFANKWARRGNLAYSTSDIVEIKTDWAKFFMKHHAS</sequence>